<gene>
    <name evidence="1" type="ORF">A2912_02375</name>
</gene>
<dbReference type="AlphaFoldDB" id="A0A1G1YN98"/>
<dbReference type="Proteomes" id="UP000178122">
    <property type="component" value="Unassembled WGS sequence"/>
</dbReference>
<reference evidence="1 2" key="1">
    <citation type="journal article" date="2016" name="Nat. Commun.">
        <title>Thousands of microbial genomes shed light on interconnected biogeochemical processes in an aquifer system.</title>
        <authorList>
            <person name="Anantharaman K."/>
            <person name="Brown C.T."/>
            <person name="Hug L.A."/>
            <person name="Sharon I."/>
            <person name="Castelle C.J."/>
            <person name="Probst A.J."/>
            <person name="Thomas B.C."/>
            <person name="Singh A."/>
            <person name="Wilkins M.J."/>
            <person name="Karaoz U."/>
            <person name="Brodie E.L."/>
            <person name="Williams K.H."/>
            <person name="Hubbard S.S."/>
            <person name="Banfield J.F."/>
        </authorList>
    </citation>
    <scope>NUCLEOTIDE SEQUENCE [LARGE SCALE GENOMIC DNA]</scope>
</reference>
<dbReference type="SUPFAM" id="SSF158446">
    <property type="entry name" value="IVS-encoded protein-like"/>
    <property type="match status" value="1"/>
</dbReference>
<evidence type="ECO:0000313" key="1">
    <source>
        <dbReference type="EMBL" id="OGY53828.1"/>
    </source>
</evidence>
<name>A0A1G1YN98_9BACT</name>
<dbReference type="PANTHER" id="PTHR38471:SF2">
    <property type="entry name" value="FOUR HELIX BUNDLE PROTEIN"/>
    <property type="match status" value="1"/>
</dbReference>
<proteinExistence type="predicted"/>
<organism evidence="1 2">
    <name type="scientific">Candidatus Buchananbacteria bacterium RIFCSPLOWO2_01_FULL_40_23b</name>
    <dbReference type="NCBI Taxonomy" id="1797544"/>
    <lineage>
        <taxon>Bacteria</taxon>
        <taxon>Candidatus Buchananiibacteriota</taxon>
    </lineage>
</organism>
<dbReference type="EMBL" id="MHIN01000039">
    <property type="protein sequence ID" value="OGY53828.1"/>
    <property type="molecule type" value="Genomic_DNA"/>
</dbReference>
<evidence type="ECO:0008006" key="3">
    <source>
        <dbReference type="Google" id="ProtNLM"/>
    </source>
</evidence>
<dbReference type="Gene3D" id="1.20.1440.60">
    <property type="entry name" value="23S rRNA-intervening sequence"/>
    <property type="match status" value="1"/>
</dbReference>
<protein>
    <recommendedName>
        <fullName evidence="3">Four helix bundle protein</fullName>
    </recommendedName>
</protein>
<dbReference type="InterPro" id="IPR012657">
    <property type="entry name" value="23S_rRNA-intervening_sequence"/>
</dbReference>
<dbReference type="InterPro" id="IPR036583">
    <property type="entry name" value="23S_rRNA_IVS_sf"/>
</dbReference>
<evidence type="ECO:0000313" key="2">
    <source>
        <dbReference type="Proteomes" id="UP000178122"/>
    </source>
</evidence>
<sequence length="105" mass="11977">MARFYKTIDSYHLSYQFVLDVYQLTKNFPKSEEQNITSQLKRAAVSIPLNIAEGSCKASPKEFVHFLNTAFASAKEVEVLLQLSRDLNFLPPSDFDTLSKKLDEV</sequence>
<dbReference type="CDD" id="cd16377">
    <property type="entry name" value="23S_rRNA_IVP_like"/>
    <property type="match status" value="1"/>
</dbReference>
<dbReference type="Pfam" id="PF05635">
    <property type="entry name" value="23S_rRNA_IVP"/>
    <property type="match status" value="1"/>
</dbReference>
<dbReference type="PANTHER" id="PTHR38471">
    <property type="entry name" value="FOUR HELIX BUNDLE PROTEIN"/>
    <property type="match status" value="1"/>
</dbReference>
<comment type="caution">
    <text evidence="1">The sequence shown here is derived from an EMBL/GenBank/DDBJ whole genome shotgun (WGS) entry which is preliminary data.</text>
</comment>
<dbReference type="NCBIfam" id="TIGR02436">
    <property type="entry name" value="four helix bundle protein"/>
    <property type="match status" value="1"/>
</dbReference>
<accession>A0A1G1YN98</accession>